<evidence type="ECO:0000256" key="1">
    <source>
        <dbReference type="ARBA" id="ARBA00009410"/>
    </source>
</evidence>
<evidence type="ECO:0000256" key="2">
    <source>
        <dbReference type="ARBA" id="ARBA00023002"/>
    </source>
</evidence>
<evidence type="ECO:0000313" key="4">
    <source>
        <dbReference type="EMBL" id="SDI17026.1"/>
    </source>
</evidence>
<dbReference type="Gene3D" id="3.50.50.60">
    <property type="entry name" value="FAD/NAD(P)-binding domain"/>
    <property type="match status" value="2"/>
</dbReference>
<protein>
    <submittedName>
        <fullName evidence="4">Glycine/D-amino acid oxidase</fullName>
    </submittedName>
</protein>
<dbReference type="RefSeq" id="WP_093147035.1">
    <property type="nucleotide sequence ID" value="NZ_FNEK01000001.1"/>
</dbReference>
<dbReference type="GO" id="GO:0005737">
    <property type="term" value="C:cytoplasm"/>
    <property type="evidence" value="ECO:0007669"/>
    <property type="project" value="TreeGrafter"/>
</dbReference>
<dbReference type="Gene3D" id="3.30.9.10">
    <property type="entry name" value="D-Amino Acid Oxidase, subunit A, domain 2"/>
    <property type="match status" value="2"/>
</dbReference>
<dbReference type="OrthoDB" id="9787190at2"/>
<dbReference type="EMBL" id="FNEK01000001">
    <property type="protein sequence ID" value="SDI17026.1"/>
    <property type="molecule type" value="Genomic_DNA"/>
</dbReference>
<dbReference type="STRING" id="571298.SAMN04488026_10017"/>
<evidence type="ECO:0000313" key="5">
    <source>
        <dbReference type="Proteomes" id="UP000199382"/>
    </source>
</evidence>
<comment type="similarity">
    <text evidence="1">Belongs to the DadA oxidoreductase family.</text>
</comment>
<dbReference type="PANTHER" id="PTHR13847">
    <property type="entry name" value="SARCOSINE DEHYDROGENASE-RELATED"/>
    <property type="match status" value="1"/>
</dbReference>
<proteinExistence type="inferred from homology"/>
<reference evidence="4 5" key="1">
    <citation type="submission" date="2016-10" db="EMBL/GenBank/DDBJ databases">
        <authorList>
            <person name="de Groot N.N."/>
        </authorList>
    </citation>
    <scope>NUCLEOTIDE SEQUENCE [LARGE SCALE GENOMIC DNA]</scope>
    <source>
        <strain evidence="4 5">DSM 25294</strain>
    </source>
</reference>
<dbReference type="SUPFAM" id="SSF51905">
    <property type="entry name" value="FAD/NAD(P)-binding domain"/>
    <property type="match status" value="1"/>
</dbReference>
<dbReference type="GO" id="GO:0005886">
    <property type="term" value="C:plasma membrane"/>
    <property type="evidence" value="ECO:0007669"/>
    <property type="project" value="TreeGrafter"/>
</dbReference>
<sequence>MTQISRITIDTPIRFFDPLPEAVDTVIIGGGVIGTFAALYLAEAGQKVLLCEKGRVAGEQSSRNWGWIRQQDRDVDELPVMMQALGLWHEANDRTGGACGVRTVGVNYLTTSPREMEYFEAWVEIARAHGLHSEMMTQGQIADSFNGHSDGRWLGGVRTPSDASGEPWTAVPAVAGLARESGALIRENCAVRRLERSAGRVSAVLTEAARVACEQVILAGGAWSSLFLRAHGLDIPQLSVRATVAQTAPLPCFTEANMVDEDLALRLRADGGYNLALGDRHGFYLGPDAFRHLRLYMPQIRRTFAHTDTRYKSPAGFPDSWRTPRNWSAEEKSPFERRRVLEPAPDDSYVALMLDRFAERFPEISTPLPLSVWAGMIDAMPDAVPIVDRAPGLEGLIVATGMSGHGFGIGPGYGRVLSRMVLGEAPEHDLSRFRFTRFTDGTPLRVGTSL</sequence>
<dbReference type="Proteomes" id="UP000199382">
    <property type="component" value="Unassembled WGS sequence"/>
</dbReference>
<feature type="domain" description="FAD dependent oxidoreductase" evidence="3">
    <location>
        <begin position="24"/>
        <end position="419"/>
    </location>
</feature>
<dbReference type="InterPro" id="IPR036188">
    <property type="entry name" value="FAD/NAD-bd_sf"/>
</dbReference>
<dbReference type="Pfam" id="PF01266">
    <property type="entry name" value="DAO"/>
    <property type="match status" value="1"/>
</dbReference>
<name>A0A1G8IDP6_9RHOB</name>
<gene>
    <name evidence="4" type="ORF">SAMN04488026_10017</name>
</gene>
<dbReference type="GO" id="GO:0055130">
    <property type="term" value="P:D-alanine catabolic process"/>
    <property type="evidence" value="ECO:0007669"/>
    <property type="project" value="TreeGrafter"/>
</dbReference>
<organism evidence="4 5">
    <name type="scientific">Aliiruegeria lutimaris</name>
    <dbReference type="NCBI Taxonomy" id="571298"/>
    <lineage>
        <taxon>Bacteria</taxon>
        <taxon>Pseudomonadati</taxon>
        <taxon>Pseudomonadota</taxon>
        <taxon>Alphaproteobacteria</taxon>
        <taxon>Rhodobacterales</taxon>
        <taxon>Roseobacteraceae</taxon>
        <taxon>Aliiruegeria</taxon>
    </lineage>
</organism>
<dbReference type="AlphaFoldDB" id="A0A1G8IDP6"/>
<dbReference type="GO" id="GO:0008718">
    <property type="term" value="F:D-amino-acid dehydrogenase activity"/>
    <property type="evidence" value="ECO:0007669"/>
    <property type="project" value="TreeGrafter"/>
</dbReference>
<accession>A0A1G8IDP6</accession>
<keyword evidence="2" id="KW-0560">Oxidoreductase</keyword>
<evidence type="ECO:0000259" key="3">
    <source>
        <dbReference type="Pfam" id="PF01266"/>
    </source>
</evidence>
<keyword evidence="5" id="KW-1185">Reference proteome</keyword>
<dbReference type="InterPro" id="IPR006076">
    <property type="entry name" value="FAD-dep_OxRdtase"/>
</dbReference>
<dbReference type="PANTHER" id="PTHR13847:SF280">
    <property type="entry name" value="D-AMINO ACID DEHYDROGENASE"/>
    <property type="match status" value="1"/>
</dbReference>